<dbReference type="EMBL" id="DTGR01000220">
    <property type="protein sequence ID" value="HHS30870.1"/>
    <property type="molecule type" value="Genomic_DNA"/>
</dbReference>
<protein>
    <submittedName>
        <fullName evidence="1">Uncharacterized protein</fullName>
    </submittedName>
</protein>
<proteinExistence type="predicted"/>
<accession>A0A7V6A673</accession>
<evidence type="ECO:0000313" key="1">
    <source>
        <dbReference type="EMBL" id="HHS30870.1"/>
    </source>
</evidence>
<reference evidence="1" key="1">
    <citation type="journal article" date="2020" name="mSystems">
        <title>Genome- and Community-Level Interaction Insights into Carbon Utilization and Element Cycling Functions of Hydrothermarchaeota in Hydrothermal Sediment.</title>
        <authorList>
            <person name="Zhou Z."/>
            <person name="Liu Y."/>
            <person name="Xu W."/>
            <person name="Pan J."/>
            <person name="Luo Z.H."/>
            <person name="Li M."/>
        </authorList>
    </citation>
    <scope>NUCLEOTIDE SEQUENCE [LARGE SCALE GENOMIC DNA]</scope>
    <source>
        <strain evidence="1">SpSt-767</strain>
    </source>
</reference>
<name>A0A7V6A673_9BACT</name>
<comment type="caution">
    <text evidence="1">The sequence shown here is derived from an EMBL/GenBank/DDBJ whole genome shotgun (WGS) entry which is preliminary data.</text>
</comment>
<dbReference type="AlphaFoldDB" id="A0A7V6A673"/>
<sequence length="94" mass="10475">MLLYLDQSALKEVEEVLVAEGVTYQKRTGSAREQGSGSWLMFQLEANLPEVQVPREYSQSEGDVRAFRLPSGRLIITDLEGNLEQITVPAPRPA</sequence>
<gene>
    <name evidence="1" type="ORF">ENV52_14355</name>
</gene>
<organism evidence="1">
    <name type="scientific">Desulfobacca acetoxidans</name>
    <dbReference type="NCBI Taxonomy" id="60893"/>
    <lineage>
        <taxon>Bacteria</taxon>
        <taxon>Pseudomonadati</taxon>
        <taxon>Thermodesulfobacteriota</taxon>
        <taxon>Desulfobaccia</taxon>
        <taxon>Desulfobaccales</taxon>
        <taxon>Desulfobaccaceae</taxon>
        <taxon>Desulfobacca</taxon>
    </lineage>
</organism>